<accession>A0A1W0E7A9</accession>
<sequence>MFFIFLNYLTVIKSCEGTNYVCSLEAEKLLRVKKNVNKEKESFLPENTENDDKLKKQNDDKSIKEIKFKTIKESLIKTQKESKIKKVKAKQSKVMIPKYKNLFLQFELKSIKMEENVFSLSFFTCVIPGSVINLNIELIYNKDGEIKKQNVLKLLDDFKHLIDLEIRGIFNENDILKFYFAPNIVFDPTMGEMVKNFESGHLLFYFKNGEFNFKSIKYTNLNHVLSR</sequence>
<reference evidence="2 3" key="1">
    <citation type="journal article" date="2017" name="Environ. Microbiol.">
        <title>Decay of the glycolytic pathway and adaptation to intranuclear parasitism within Enterocytozoonidae microsporidia.</title>
        <authorList>
            <person name="Wiredu Boakye D."/>
            <person name="Jaroenlak P."/>
            <person name="Prachumwat A."/>
            <person name="Williams T.A."/>
            <person name="Bateman K.S."/>
            <person name="Itsathitphaisarn O."/>
            <person name="Sritunyalucksana K."/>
            <person name="Paszkiewicz K.H."/>
            <person name="Moore K.A."/>
            <person name="Stentiford G.D."/>
            <person name="Williams B.A."/>
        </authorList>
    </citation>
    <scope>NUCLEOTIDE SEQUENCE [LARGE SCALE GENOMIC DNA]</scope>
    <source>
        <strain evidence="2 3">TH1</strain>
    </source>
</reference>
<keyword evidence="3" id="KW-1185">Reference proteome</keyword>
<evidence type="ECO:0000313" key="2">
    <source>
        <dbReference type="EMBL" id="OQS55140.1"/>
    </source>
</evidence>
<evidence type="ECO:0000256" key="1">
    <source>
        <dbReference type="SAM" id="SignalP"/>
    </source>
</evidence>
<dbReference type="EMBL" id="MNPJ01000014">
    <property type="protein sequence ID" value="OQS55140.1"/>
    <property type="molecule type" value="Genomic_DNA"/>
</dbReference>
<dbReference type="Proteomes" id="UP000192758">
    <property type="component" value="Unassembled WGS sequence"/>
</dbReference>
<feature type="chain" id="PRO_5012619164" evidence="1">
    <location>
        <begin position="18"/>
        <end position="227"/>
    </location>
</feature>
<feature type="signal peptide" evidence="1">
    <location>
        <begin position="1"/>
        <end position="17"/>
    </location>
</feature>
<organism evidence="2 3">
    <name type="scientific">Ecytonucleospora hepatopenaei</name>
    <dbReference type="NCBI Taxonomy" id="646526"/>
    <lineage>
        <taxon>Eukaryota</taxon>
        <taxon>Fungi</taxon>
        <taxon>Fungi incertae sedis</taxon>
        <taxon>Microsporidia</taxon>
        <taxon>Enterocytozoonidae</taxon>
        <taxon>Ecytonucleospora</taxon>
    </lineage>
</organism>
<name>A0A1W0E7A9_9MICR</name>
<evidence type="ECO:0000313" key="3">
    <source>
        <dbReference type="Proteomes" id="UP000192758"/>
    </source>
</evidence>
<dbReference type="AlphaFoldDB" id="A0A1W0E7A9"/>
<protein>
    <submittedName>
        <fullName evidence="2">Uncharacterized protein</fullName>
    </submittedName>
</protein>
<dbReference type="VEuPathDB" id="MicrosporidiaDB:EHP00_270"/>
<comment type="caution">
    <text evidence="2">The sequence shown here is derived from an EMBL/GenBank/DDBJ whole genome shotgun (WGS) entry which is preliminary data.</text>
</comment>
<keyword evidence="1" id="KW-0732">Signal</keyword>
<gene>
    <name evidence="2" type="ORF">EHP00_270</name>
</gene>
<proteinExistence type="predicted"/>